<comment type="caution">
    <text evidence="1">The sequence shown here is derived from an EMBL/GenBank/DDBJ whole genome shotgun (WGS) entry which is preliminary data.</text>
</comment>
<reference evidence="1" key="1">
    <citation type="submission" date="2021-01" db="EMBL/GenBank/DDBJ databases">
        <title>A chromosome-scale assembly of European eel, Anguilla anguilla.</title>
        <authorList>
            <person name="Henkel C."/>
            <person name="Jong-Raadsen S.A."/>
            <person name="Dufour S."/>
            <person name="Weltzien F.-A."/>
            <person name="Palstra A.P."/>
            <person name="Pelster B."/>
            <person name="Spaink H.P."/>
            <person name="Van Den Thillart G.E."/>
            <person name="Jansen H."/>
            <person name="Zahm M."/>
            <person name="Klopp C."/>
            <person name="Cedric C."/>
            <person name="Louis A."/>
            <person name="Berthelot C."/>
            <person name="Parey E."/>
            <person name="Roest Crollius H."/>
            <person name="Montfort J."/>
            <person name="Robinson-Rechavi M."/>
            <person name="Bucao C."/>
            <person name="Bouchez O."/>
            <person name="Gislard M."/>
            <person name="Lluch J."/>
            <person name="Milhes M."/>
            <person name="Lampietro C."/>
            <person name="Lopez Roques C."/>
            <person name="Donnadieu C."/>
            <person name="Braasch I."/>
            <person name="Desvignes T."/>
            <person name="Postlethwait J."/>
            <person name="Bobe J."/>
            <person name="Guiguen Y."/>
            <person name="Dirks R."/>
        </authorList>
    </citation>
    <scope>NUCLEOTIDE SEQUENCE</scope>
    <source>
        <strain evidence="1">Tag_6206</strain>
        <tissue evidence="1">Liver</tissue>
    </source>
</reference>
<evidence type="ECO:0000313" key="2">
    <source>
        <dbReference type="Proteomes" id="UP001044222"/>
    </source>
</evidence>
<name>A0A9D3LZ05_ANGAN</name>
<dbReference type="Proteomes" id="UP001044222">
    <property type="component" value="Chromosome 12"/>
</dbReference>
<sequence>MPAQARGRIHGVCASLVEVPDNKKRRSEPAHAFQWMLLIPPRVMQSPWRPPFPGSPGCTHARAAPRRWRREDAGNCEWSWSRPCFTSRVHKGLLYTVECAREMMSLGPGGLG</sequence>
<proteinExistence type="predicted"/>
<keyword evidence="2" id="KW-1185">Reference proteome</keyword>
<gene>
    <name evidence="1" type="ORF">ANANG_G00215880</name>
</gene>
<protein>
    <submittedName>
        <fullName evidence="1">Uncharacterized protein</fullName>
    </submittedName>
</protein>
<organism evidence="1 2">
    <name type="scientific">Anguilla anguilla</name>
    <name type="common">European freshwater eel</name>
    <name type="synonym">Muraena anguilla</name>
    <dbReference type="NCBI Taxonomy" id="7936"/>
    <lineage>
        <taxon>Eukaryota</taxon>
        <taxon>Metazoa</taxon>
        <taxon>Chordata</taxon>
        <taxon>Craniata</taxon>
        <taxon>Vertebrata</taxon>
        <taxon>Euteleostomi</taxon>
        <taxon>Actinopterygii</taxon>
        <taxon>Neopterygii</taxon>
        <taxon>Teleostei</taxon>
        <taxon>Anguilliformes</taxon>
        <taxon>Anguillidae</taxon>
        <taxon>Anguilla</taxon>
    </lineage>
</organism>
<accession>A0A9D3LZ05</accession>
<evidence type="ECO:0000313" key="1">
    <source>
        <dbReference type="EMBL" id="KAG5837745.1"/>
    </source>
</evidence>
<dbReference type="EMBL" id="JAFIRN010000012">
    <property type="protein sequence ID" value="KAG5837745.1"/>
    <property type="molecule type" value="Genomic_DNA"/>
</dbReference>
<dbReference type="AlphaFoldDB" id="A0A9D3LZ05"/>